<dbReference type="PANTHER" id="PTHR11080">
    <property type="entry name" value="PYRAZINAMIDASE/NICOTINAMIDASE"/>
    <property type="match status" value="1"/>
</dbReference>
<dbReference type="InterPro" id="IPR000868">
    <property type="entry name" value="Isochorismatase-like_dom"/>
</dbReference>
<dbReference type="InterPro" id="IPR036380">
    <property type="entry name" value="Isochorismatase-like_sf"/>
</dbReference>
<gene>
    <name evidence="9" type="ORF">Mal4_25510</name>
</gene>
<dbReference type="PANTHER" id="PTHR11080:SF2">
    <property type="entry name" value="LD05707P"/>
    <property type="match status" value="1"/>
</dbReference>
<dbReference type="EMBL" id="CP036275">
    <property type="protein sequence ID" value="QDU38226.1"/>
    <property type="molecule type" value="Genomic_DNA"/>
</dbReference>
<evidence type="ECO:0000256" key="4">
    <source>
        <dbReference type="ARBA" id="ARBA00022801"/>
    </source>
</evidence>
<sequence>MVPLDALIIVDVQNDFCPGGALPVQGGDGIVPVLNRWIARAQAAGAPIVASRDWHPEDHISFTSQGGRWPAHCIAGTPGAEFHPDLKLPDEAQIINKGTARDRDSYSAFDGTGLTNDLRRHEIDRLWIGGLALDVCVRATVIDACREGFEVHVIEAASRPLSPESGQKALEEMTRVGALIERSREHLGAEHA</sequence>
<dbReference type="GO" id="GO:0019363">
    <property type="term" value="P:pyridine nucleotide biosynthetic process"/>
    <property type="evidence" value="ECO:0007669"/>
    <property type="project" value="UniProtKB-KW"/>
</dbReference>
<dbReference type="EC" id="3.5.1.19" evidence="6"/>
<proteinExistence type="inferred from homology"/>
<evidence type="ECO:0000256" key="3">
    <source>
        <dbReference type="ARBA" id="ARBA00022723"/>
    </source>
</evidence>
<evidence type="ECO:0000256" key="5">
    <source>
        <dbReference type="ARBA" id="ARBA00037900"/>
    </source>
</evidence>
<accession>A0A517Z6V9</accession>
<keyword evidence="2" id="KW-0662">Pyridine nucleotide biosynthesis</keyword>
<keyword evidence="3" id="KW-0479">Metal-binding</keyword>
<dbReference type="RefSeq" id="WP_197444348.1">
    <property type="nucleotide sequence ID" value="NZ_CP036275.1"/>
</dbReference>
<keyword evidence="10" id="KW-1185">Reference proteome</keyword>
<dbReference type="AlphaFoldDB" id="A0A517Z6V9"/>
<evidence type="ECO:0000259" key="8">
    <source>
        <dbReference type="Pfam" id="PF00857"/>
    </source>
</evidence>
<evidence type="ECO:0000256" key="7">
    <source>
        <dbReference type="ARBA" id="ARBA00043224"/>
    </source>
</evidence>
<feature type="domain" description="Isochorismatase-like" evidence="8">
    <location>
        <begin position="6"/>
        <end position="179"/>
    </location>
</feature>
<evidence type="ECO:0000313" key="9">
    <source>
        <dbReference type="EMBL" id="QDU38226.1"/>
    </source>
</evidence>
<dbReference type="Gene3D" id="3.40.50.850">
    <property type="entry name" value="Isochorismatase-like"/>
    <property type="match status" value="1"/>
</dbReference>
<evidence type="ECO:0000256" key="6">
    <source>
        <dbReference type="ARBA" id="ARBA00039017"/>
    </source>
</evidence>
<protein>
    <recommendedName>
        <fullName evidence="6">nicotinamidase</fullName>
        <ecNumber evidence="6">3.5.1.19</ecNumber>
    </recommendedName>
    <alternativeName>
        <fullName evidence="7">Nicotinamide deamidase</fullName>
    </alternativeName>
</protein>
<reference evidence="9 10" key="1">
    <citation type="submission" date="2019-02" db="EMBL/GenBank/DDBJ databases">
        <title>Deep-cultivation of Planctomycetes and their phenomic and genomic characterization uncovers novel biology.</title>
        <authorList>
            <person name="Wiegand S."/>
            <person name="Jogler M."/>
            <person name="Boedeker C."/>
            <person name="Pinto D."/>
            <person name="Vollmers J."/>
            <person name="Rivas-Marin E."/>
            <person name="Kohn T."/>
            <person name="Peeters S.H."/>
            <person name="Heuer A."/>
            <person name="Rast P."/>
            <person name="Oberbeckmann S."/>
            <person name="Bunk B."/>
            <person name="Jeske O."/>
            <person name="Meyerdierks A."/>
            <person name="Storesund J.E."/>
            <person name="Kallscheuer N."/>
            <person name="Luecker S."/>
            <person name="Lage O.M."/>
            <person name="Pohl T."/>
            <person name="Merkel B.J."/>
            <person name="Hornburger P."/>
            <person name="Mueller R.-W."/>
            <person name="Bruemmer F."/>
            <person name="Labrenz M."/>
            <person name="Spormann A.M."/>
            <person name="Op den Camp H."/>
            <person name="Overmann J."/>
            <person name="Amann R."/>
            <person name="Jetten M.S.M."/>
            <person name="Mascher T."/>
            <person name="Medema M.H."/>
            <person name="Devos D.P."/>
            <person name="Kaster A.-K."/>
            <person name="Ovreas L."/>
            <person name="Rohde M."/>
            <person name="Galperin M.Y."/>
            <person name="Jogler C."/>
        </authorList>
    </citation>
    <scope>NUCLEOTIDE SEQUENCE [LARGE SCALE GENOMIC DNA]</scope>
    <source>
        <strain evidence="9 10">Mal4</strain>
    </source>
</reference>
<dbReference type="SUPFAM" id="SSF52499">
    <property type="entry name" value="Isochorismatase-like hydrolases"/>
    <property type="match status" value="1"/>
</dbReference>
<dbReference type="KEGG" id="mri:Mal4_25510"/>
<evidence type="ECO:0000256" key="1">
    <source>
        <dbReference type="ARBA" id="ARBA00006336"/>
    </source>
</evidence>
<dbReference type="Proteomes" id="UP000320496">
    <property type="component" value="Chromosome"/>
</dbReference>
<comment type="similarity">
    <text evidence="1">Belongs to the isochorismatase family.</text>
</comment>
<organism evidence="9 10">
    <name type="scientific">Maioricimonas rarisocia</name>
    <dbReference type="NCBI Taxonomy" id="2528026"/>
    <lineage>
        <taxon>Bacteria</taxon>
        <taxon>Pseudomonadati</taxon>
        <taxon>Planctomycetota</taxon>
        <taxon>Planctomycetia</taxon>
        <taxon>Planctomycetales</taxon>
        <taxon>Planctomycetaceae</taxon>
        <taxon>Maioricimonas</taxon>
    </lineage>
</organism>
<dbReference type="GO" id="GO:0008936">
    <property type="term" value="F:nicotinamidase activity"/>
    <property type="evidence" value="ECO:0007669"/>
    <property type="project" value="UniProtKB-EC"/>
</dbReference>
<evidence type="ECO:0000313" key="10">
    <source>
        <dbReference type="Proteomes" id="UP000320496"/>
    </source>
</evidence>
<keyword evidence="4 9" id="KW-0378">Hydrolase</keyword>
<dbReference type="CDD" id="cd01011">
    <property type="entry name" value="nicotinamidase"/>
    <property type="match status" value="1"/>
</dbReference>
<comment type="pathway">
    <text evidence="5">Cofactor biosynthesis; nicotinate biosynthesis; nicotinate from nicotinamide: step 1/1.</text>
</comment>
<dbReference type="GO" id="GO:0046872">
    <property type="term" value="F:metal ion binding"/>
    <property type="evidence" value="ECO:0007669"/>
    <property type="project" value="UniProtKB-KW"/>
</dbReference>
<dbReference type="InterPro" id="IPR052347">
    <property type="entry name" value="Isochorismatase_Nicotinamidase"/>
</dbReference>
<name>A0A517Z6V9_9PLAN</name>
<dbReference type="Pfam" id="PF00857">
    <property type="entry name" value="Isochorismatase"/>
    <property type="match status" value="1"/>
</dbReference>
<evidence type="ECO:0000256" key="2">
    <source>
        <dbReference type="ARBA" id="ARBA00022642"/>
    </source>
</evidence>